<keyword evidence="3" id="KW-0597">Phosphoprotein</keyword>
<reference evidence="12" key="2">
    <citation type="submission" date="2023-05" db="EMBL/GenBank/DDBJ databases">
        <authorList>
            <consortium name="Lawrence Berkeley National Laboratory"/>
            <person name="Steindorff A."/>
            <person name="Hensen N."/>
            <person name="Bonometti L."/>
            <person name="Westerberg I."/>
            <person name="Brannstrom I.O."/>
            <person name="Guillou S."/>
            <person name="Cros-Aarteil S."/>
            <person name="Calhoun S."/>
            <person name="Haridas S."/>
            <person name="Kuo A."/>
            <person name="Mondo S."/>
            <person name="Pangilinan J."/>
            <person name="Riley R."/>
            <person name="Labutti K."/>
            <person name="Andreopoulos B."/>
            <person name="Lipzen A."/>
            <person name="Chen C."/>
            <person name="Yanf M."/>
            <person name="Daum C."/>
            <person name="Ng V."/>
            <person name="Clum A."/>
            <person name="Ohm R."/>
            <person name="Martin F."/>
            <person name="Silar P."/>
            <person name="Natvig D."/>
            <person name="Lalanne C."/>
            <person name="Gautier V."/>
            <person name="Ament-Velasquez S.L."/>
            <person name="Kruys A."/>
            <person name="Hutchinson M.I."/>
            <person name="Powell A.J."/>
            <person name="Barry K."/>
            <person name="Miller A.N."/>
            <person name="Grigoriev I.V."/>
            <person name="Debuchy R."/>
            <person name="Gladieux P."/>
            <person name="Thoren M.H."/>
            <person name="Johannesson H."/>
        </authorList>
    </citation>
    <scope>NUCLEOTIDE SEQUENCE</scope>
    <source>
        <strain evidence="12">CBS 508.74</strain>
    </source>
</reference>
<dbReference type="SUPFAM" id="SSF53335">
    <property type="entry name" value="S-adenosyl-L-methionine-dependent methyltransferases"/>
    <property type="match status" value="1"/>
</dbReference>
<dbReference type="Pfam" id="PF00109">
    <property type="entry name" value="ketoacyl-synt"/>
    <property type="match status" value="1"/>
</dbReference>
<dbReference type="InterPro" id="IPR029063">
    <property type="entry name" value="SAM-dependent_MTases_sf"/>
</dbReference>
<name>A0AAN6QL83_9PEZI</name>
<dbReference type="SUPFAM" id="SSF53474">
    <property type="entry name" value="alpha/beta-Hydrolases"/>
    <property type="match status" value="1"/>
</dbReference>
<evidence type="ECO:0000256" key="8">
    <source>
        <dbReference type="SAM" id="MobiDB-lite"/>
    </source>
</evidence>
<dbReference type="PROSITE" id="PS52004">
    <property type="entry name" value="KS3_2"/>
    <property type="match status" value="1"/>
</dbReference>
<dbReference type="SUPFAM" id="SSF52151">
    <property type="entry name" value="FabD/lysophospholipase-like"/>
    <property type="match status" value="1"/>
</dbReference>
<evidence type="ECO:0000313" key="13">
    <source>
        <dbReference type="Proteomes" id="UP001302812"/>
    </source>
</evidence>
<dbReference type="Pfam" id="PF08242">
    <property type="entry name" value="Methyltransf_12"/>
    <property type="match status" value="1"/>
</dbReference>
<comment type="caution">
    <text evidence="12">The sequence shown here is derived from an EMBL/GenBank/DDBJ whole genome shotgun (WGS) entry which is preliminary data.</text>
</comment>
<dbReference type="Gene3D" id="3.30.70.3290">
    <property type="match status" value="2"/>
</dbReference>
<evidence type="ECO:0000256" key="5">
    <source>
        <dbReference type="ARBA" id="ARBA00022679"/>
    </source>
</evidence>
<evidence type="ECO:0000259" key="10">
    <source>
        <dbReference type="PROSITE" id="PS52004"/>
    </source>
</evidence>
<evidence type="ECO:0000259" key="11">
    <source>
        <dbReference type="PROSITE" id="PS52019"/>
    </source>
</evidence>
<dbReference type="SMART" id="SM00827">
    <property type="entry name" value="PKS_AT"/>
    <property type="match status" value="1"/>
</dbReference>
<dbReference type="InterPro" id="IPR036736">
    <property type="entry name" value="ACP-like_sf"/>
</dbReference>
<dbReference type="Pfam" id="PF00698">
    <property type="entry name" value="Acyl_transf_1"/>
    <property type="match status" value="1"/>
</dbReference>
<dbReference type="Pfam" id="PF18558">
    <property type="entry name" value="HTH_51"/>
    <property type="match status" value="1"/>
</dbReference>
<dbReference type="Gene3D" id="1.10.1200.10">
    <property type="entry name" value="ACP-like"/>
    <property type="match status" value="1"/>
</dbReference>
<dbReference type="SUPFAM" id="SSF47336">
    <property type="entry name" value="ACP-like"/>
    <property type="match status" value="1"/>
</dbReference>
<keyword evidence="4" id="KW-0489">Methyltransferase</keyword>
<sequence length="2391" mass="261029">MGILTTSMPGHRIALFGPQVTSLTSKELLDLQSALLSNPKLQFLADALAQLPSLWPQLKEIEGASEAHGEDKLKALSNFATGKHTLDPENLTNTHLAPLSIVLQILDLSSRSDYDTFLDSVESAQGFCIGFLSAATLASSSSWTNFERNASAALRLAACIGIVVDAEDASRSHKDRAVALGVRYKAHSDRANLDIWIDQLRDVGGDDMTSYLSAPDSDANADQAYISCVCDERLLTVTLRAGDQAWLTSRLTEAGIASTKLGLRGSYHYPQHSQAARLLEQLCNQNESLQLPDVANLRLPLRSTADTEVITKTAGPLHAIALDLILCKRAHWFQTLQRIVPPKGEGQSTYNFVTLGPDTGAHVPAAMPTASGSNPPADNPSPATSKHEEIAVIGMACRFPQADSLDEFWQLLQNGGTSFGKLPADRFHTEDITREPKLQGNFWGNFLRRPDAFDHRFFNISGREAKSMDPQQRLALQVAYEALEVAGYHALPSAKQETDVGCYLGVGAVEYEDNLAGEDANAFSALGMLRAFISGRISHFFGWTGPSLTFDTACSSSAVAIHTACKALISGECSMALAGGVNVITSPTLHQNLAAASFLDPNGRSRAFDASAGGYCRGEGVGILVLKPLSKAVADGDMILGVVAGSAVNQNLNCSSITVPESVSQSSLYKRVLLIGGVEAREVTYVEAHGTGPSRADQLFLGSVKDNIGHCEAASGVAGVIKVLLMMHHGMIPKQANFVTLNPRITTSPDDRISIPTTTQPWVAERIALVNNYGAAGSNAAILLREHSRTQQMLRVYLSSTDASLQDVAYNLARRQNLSFKYRVAFIAADTHDLLLALSGAHIPPVPAVRSPVVLVFGGQTGRTVTVSRELYDECEIFRRHLVSSALSWIDSGLEIDTLLGHSFGQLSALVVAGSMSLEDGFRFVAGRACLIRDKWGPEQGAMVSLECDRSEMEMIMNLTNATDDSRIELACENGPRSFVLAGSVASVDKVEDICRSRGLRTTRLQNTHAYHSYIADAILPDLKGIAQSIAIRPPTIPVETCSAGEAWRQFDAEQLVQHTRQPVYFKDAVQRVTSRLASAIWLEAGSASPVIAMARRVVSSTRPAGKSPDIFVPVDLSSLDSGANLAHAACQLWRAGCATQYWSFCRPAHHSYSVDIALPPYQFDQTRHWIEYKHRSTQKANTKSDRNGLLKTAELVKLVENGRLSSSETLFVVNTSTLLFQLAARGHAVARQALCPASMYLEIAARCATLISDKSGQTVPHIESLTMSAPLGLSSESIVFLCLRRILDVKPGWEFTILSQPSSAGTGLAKDTSTQHAKGLITLVPAGDLVAENRLSLLTKFFRYSRAEHIMSLPAASGVHGPMVYKLFSEVVDYAEYYRGVSSLSAHQNEAAGLVTPSAEVPLGLDAGICDPVALDNFLQVAGIHVNCLSPRKNGQVFMCTAVDEVIFTPAFLNLRDRREGSGSPAAWTVYTRYEMTSSVEMENNICVYDTKSKTPVVVILGAVFKAVPLKSLERSLTRLNCVATATDLNTRPAPTRWNSCSSSSEPPSRDSGYDTLAASPCPSVELEKKTGLPFPVQPEPTGTVAPFDKPKKPSPSKPEDSGVVKRLCEMFSSILEIPIDEIQPTSTLDELGVDSLLATEVLNEIQMRFDVRISQAQLQQCPDVFRLASMIQPADSGVQLESGTVHASSESSDFDAPPKQDMNLASLCRDTFMQTKQSFDKYADSTLFSGFCTAVHPLQSQLVVQYVVTAFASLGCDLGTLSVGDELPSFGFDARHSKLIPQLYRVLQDAGLISKRDAGFEFCRTAVPIPSESAPALHQRMLDQFPQHASETKLLHTTADKLADCLSGREDPIALIFRDADARSLLEDVYTNAPMFKTGTLVLSEYLSSVLTRLATCTTGSNSNLNRPIQILELGAGTGGTTKHIVSTLSSLDLPFKFHYTFTDLSASLVAAAKRKFSQWSSFMSYTTLDVEKEPPPHLLGAFDIILSTNCIHATQDLIQSTTNIRKMLRQDGVLCLVELTRNLYWFDLVFGLLEGWWRFTDGREHALADEERWERDLRKAGFEWVDWTGGETEESDILRVITASPCKLDPGIQRETVTFKSVDGLDLLAEIYYPPEQDLVTGKSLPTTLLSGPMADVADALAWIRNVLPSMRLKRPDIRVDAERVVAVGWSTGGHLAMSLAWTSFEAGARPPEAILCFYGPTDYEDPFWKRANIPNGMSPNELDHQIWDGVFDRPITRYNVPPHKRALGGWMAHDDARSRLALYMNWHGRTLHVLLGGLDKEKKLLPAEPSPEVVASISPLARVLSGGYGTPTFIIHPREDDLIPWEQADRTWREMRNMGLDTELRILEGVPHLFDMVKGWERNEEAKRAVEDGYAFLCRYAGLPFRG</sequence>
<dbReference type="PANTHER" id="PTHR43775">
    <property type="entry name" value="FATTY ACID SYNTHASE"/>
    <property type="match status" value="1"/>
</dbReference>
<dbReference type="GO" id="GO:0032259">
    <property type="term" value="P:methylation"/>
    <property type="evidence" value="ECO:0007669"/>
    <property type="project" value="UniProtKB-KW"/>
</dbReference>
<dbReference type="InterPro" id="IPR020841">
    <property type="entry name" value="PKS_Beta-ketoAc_synthase_dom"/>
</dbReference>
<feature type="active site" description="Proton donor; for dehydratase activity" evidence="7">
    <location>
        <position position="1417"/>
    </location>
</feature>
<dbReference type="CDD" id="cd00833">
    <property type="entry name" value="PKS"/>
    <property type="match status" value="1"/>
</dbReference>
<gene>
    <name evidence="12" type="ORF">N656DRAFT_792146</name>
</gene>
<feature type="domain" description="Ketosynthase family 3 (KS3)" evidence="10">
    <location>
        <begin position="387"/>
        <end position="786"/>
    </location>
</feature>
<evidence type="ECO:0000313" key="12">
    <source>
        <dbReference type="EMBL" id="KAK4108892.1"/>
    </source>
</evidence>
<dbReference type="InterPro" id="IPR018201">
    <property type="entry name" value="Ketoacyl_synth_AS"/>
</dbReference>
<dbReference type="GO" id="GO:0006633">
    <property type="term" value="P:fatty acid biosynthetic process"/>
    <property type="evidence" value="ECO:0007669"/>
    <property type="project" value="InterPro"/>
</dbReference>
<dbReference type="PANTHER" id="PTHR43775:SF21">
    <property type="entry name" value="NON-REDUCING POLYKETIDE SYNTHASE AUSA-RELATED"/>
    <property type="match status" value="1"/>
</dbReference>
<dbReference type="GO" id="GO:0008168">
    <property type="term" value="F:methyltransferase activity"/>
    <property type="evidence" value="ECO:0007669"/>
    <property type="project" value="UniProtKB-KW"/>
</dbReference>
<dbReference type="PROSITE" id="PS00606">
    <property type="entry name" value="KS3_1"/>
    <property type="match status" value="1"/>
</dbReference>
<evidence type="ECO:0000256" key="1">
    <source>
        <dbReference type="ARBA" id="ARBA00005179"/>
    </source>
</evidence>
<dbReference type="SUPFAM" id="SSF55048">
    <property type="entry name" value="Probable ACP-binding domain of malonyl-CoA ACP transacylase"/>
    <property type="match status" value="1"/>
</dbReference>
<dbReference type="PROSITE" id="PS52019">
    <property type="entry name" value="PKS_MFAS_DH"/>
    <property type="match status" value="1"/>
</dbReference>
<accession>A0AAN6QL83</accession>
<dbReference type="Pfam" id="PF02801">
    <property type="entry name" value="Ketoacyl-synt_C"/>
    <property type="match status" value="1"/>
</dbReference>
<dbReference type="InterPro" id="IPR013217">
    <property type="entry name" value="Methyltransf_12"/>
</dbReference>
<dbReference type="EMBL" id="MU853359">
    <property type="protein sequence ID" value="KAK4108892.1"/>
    <property type="molecule type" value="Genomic_DNA"/>
</dbReference>
<dbReference type="InterPro" id="IPR001227">
    <property type="entry name" value="Ac_transferase_dom_sf"/>
</dbReference>
<feature type="active site" description="Proton acceptor; for dehydratase activity" evidence="7">
    <location>
        <position position="1228"/>
    </location>
</feature>
<dbReference type="GO" id="GO:0004312">
    <property type="term" value="F:fatty acid synthase activity"/>
    <property type="evidence" value="ECO:0007669"/>
    <property type="project" value="TreeGrafter"/>
</dbReference>
<evidence type="ECO:0000259" key="9">
    <source>
        <dbReference type="PROSITE" id="PS50075"/>
    </source>
</evidence>
<feature type="region of interest" description="C-terminal hotdog fold" evidence="7">
    <location>
        <begin position="1357"/>
        <end position="1515"/>
    </location>
</feature>
<keyword evidence="13" id="KW-1185">Reference proteome</keyword>
<dbReference type="InterPro" id="IPR014031">
    <property type="entry name" value="Ketoacyl_synth_C"/>
</dbReference>
<evidence type="ECO:0000256" key="2">
    <source>
        <dbReference type="ARBA" id="ARBA00022450"/>
    </source>
</evidence>
<dbReference type="InterPro" id="IPR014030">
    <property type="entry name" value="Ketoacyl_synth_N"/>
</dbReference>
<dbReference type="GO" id="GO:0044550">
    <property type="term" value="P:secondary metabolite biosynthetic process"/>
    <property type="evidence" value="ECO:0007669"/>
    <property type="project" value="TreeGrafter"/>
</dbReference>
<keyword evidence="5" id="KW-0808">Transferase</keyword>
<dbReference type="InterPro" id="IPR016035">
    <property type="entry name" value="Acyl_Trfase/lysoPLipase"/>
</dbReference>
<dbReference type="SUPFAM" id="SSF53901">
    <property type="entry name" value="Thiolase-like"/>
    <property type="match status" value="1"/>
</dbReference>
<protein>
    <submittedName>
        <fullName evidence="12">Ketoacyl-synt-domain-containing protein</fullName>
    </submittedName>
</protein>
<evidence type="ECO:0000256" key="6">
    <source>
        <dbReference type="ARBA" id="ARBA00023268"/>
    </source>
</evidence>
<dbReference type="Gene3D" id="3.10.129.110">
    <property type="entry name" value="Polyketide synthase dehydratase"/>
    <property type="match status" value="1"/>
</dbReference>
<dbReference type="InterPro" id="IPR029058">
    <property type="entry name" value="AB_hydrolase_fold"/>
</dbReference>
<dbReference type="Pfam" id="PF00550">
    <property type="entry name" value="PP-binding"/>
    <property type="match status" value="1"/>
</dbReference>
<dbReference type="InterPro" id="IPR049551">
    <property type="entry name" value="PKS_DH_C"/>
</dbReference>
<dbReference type="InterPro" id="IPR050091">
    <property type="entry name" value="PKS_NRPS_Biosynth_Enz"/>
</dbReference>
<dbReference type="Proteomes" id="UP001302812">
    <property type="component" value="Unassembled WGS sequence"/>
</dbReference>
<dbReference type="InterPro" id="IPR006162">
    <property type="entry name" value="Ppantetheine_attach_site"/>
</dbReference>
<organism evidence="12 13">
    <name type="scientific">Canariomyces notabilis</name>
    <dbReference type="NCBI Taxonomy" id="2074819"/>
    <lineage>
        <taxon>Eukaryota</taxon>
        <taxon>Fungi</taxon>
        <taxon>Dikarya</taxon>
        <taxon>Ascomycota</taxon>
        <taxon>Pezizomycotina</taxon>
        <taxon>Sordariomycetes</taxon>
        <taxon>Sordariomycetidae</taxon>
        <taxon>Sordariales</taxon>
        <taxon>Chaetomiaceae</taxon>
        <taxon>Canariomyces</taxon>
    </lineage>
</organism>
<dbReference type="InterPro" id="IPR016039">
    <property type="entry name" value="Thiolase-like"/>
</dbReference>
<feature type="domain" description="PKS/mFAS DH" evidence="11">
    <location>
        <begin position="1194"/>
        <end position="1515"/>
    </location>
</feature>
<feature type="region of interest" description="N-terminal hotdog fold" evidence="7">
    <location>
        <begin position="1194"/>
        <end position="1329"/>
    </location>
</feature>
<dbReference type="Gene3D" id="3.40.50.1820">
    <property type="entry name" value="alpha/beta hydrolase"/>
    <property type="match status" value="1"/>
</dbReference>
<dbReference type="InterPro" id="IPR009081">
    <property type="entry name" value="PP-bd_ACP"/>
</dbReference>
<dbReference type="InterPro" id="IPR042104">
    <property type="entry name" value="PKS_dehydratase_sf"/>
</dbReference>
<dbReference type="Gene3D" id="3.40.366.10">
    <property type="entry name" value="Malonyl-Coenzyme A Acyl Carrier Protein, domain 2"/>
    <property type="match status" value="4"/>
</dbReference>
<proteinExistence type="predicted"/>
<dbReference type="PROSITE" id="PS00012">
    <property type="entry name" value="PHOSPHOPANTETHEINE"/>
    <property type="match status" value="1"/>
</dbReference>
<dbReference type="Gene3D" id="3.40.50.150">
    <property type="entry name" value="Vaccinia Virus protein VP39"/>
    <property type="match status" value="1"/>
</dbReference>
<comment type="pathway">
    <text evidence="1">Secondary metabolite biosynthesis.</text>
</comment>
<dbReference type="InterPro" id="IPR049900">
    <property type="entry name" value="PKS_mFAS_DH"/>
</dbReference>
<reference evidence="12" key="1">
    <citation type="journal article" date="2023" name="Mol. Phylogenet. Evol.">
        <title>Genome-scale phylogeny and comparative genomics of the fungal order Sordariales.</title>
        <authorList>
            <person name="Hensen N."/>
            <person name="Bonometti L."/>
            <person name="Westerberg I."/>
            <person name="Brannstrom I.O."/>
            <person name="Guillou S."/>
            <person name="Cros-Aarteil S."/>
            <person name="Calhoun S."/>
            <person name="Haridas S."/>
            <person name="Kuo A."/>
            <person name="Mondo S."/>
            <person name="Pangilinan J."/>
            <person name="Riley R."/>
            <person name="LaButti K."/>
            <person name="Andreopoulos B."/>
            <person name="Lipzen A."/>
            <person name="Chen C."/>
            <person name="Yan M."/>
            <person name="Daum C."/>
            <person name="Ng V."/>
            <person name="Clum A."/>
            <person name="Steindorff A."/>
            <person name="Ohm R.A."/>
            <person name="Martin F."/>
            <person name="Silar P."/>
            <person name="Natvig D.O."/>
            <person name="Lalanne C."/>
            <person name="Gautier V."/>
            <person name="Ament-Velasquez S.L."/>
            <person name="Kruys A."/>
            <person name="Hutchinson M.I."/>
            <person name="Powell A.J."/>
            <person name="Barry K."/>
            <person name="Miller A.N."/>
            <person name="Grigoriev I.V."/>
            <person name="Debuchy R."/>
            <person name="Gladieux P."/>
            <person name="Hiltunen Thoren M."/>
            <person name="Johannesson H."/>
        </authorList>
    </citation>
    <scope>NUCLEOTIDE SEQUENCE</scope>
    <source>
        <strain evidence="12">CBS 508.74</strain>
    </source>
</reference>
<evidence type="ECO:0000256" key="7">
    <source>
        <dbReference type="PROSITE-ProRule" id="PRU01363"/>
    </source>
</evidence>
<dbReference type="InterPro" id="IPR032088">
    <property type="entry name" value="SAT"/>
</dbReference>
<dbReference type="InterPro" id="IPR014043">
    <property type="entry name" value="Acyl_transferase_dom"/>
</dbReference>
<dbReference type="GO" id="GO:0004315">
    <property type="term" value="F:3-oxoacyl-[acyl-carrier-protein] synthase activity"/>
    <property type="evidence" value="ECO:0007669"/>
    <property type="project" value="InterPro"/>
</dbReference>
<dbReference type="GeneID" id="89941171"/>
<evidence type="ECO:0000256" key="3">
    <source>
        <dbReference type="ARBA" id="ARBA00022553"/>
    </source>
</evidence>
<dbReference type="InterPro" id="IPR016036">
    <property type="entry name" value="Malonyl_transacylase_ACP-bd"/>
</dbReference>
<dbReference type="InterPro" id="IPR041068">
    <property type="entry name" value="HTH_51"/>
</dbReference>
<dbReference type="PROSITE" id="PS50075">
    <property type="entry name" value="CARRIER"/>
    <property type="match status" value="1"/>
</dbReference>
<dbReference type="RefSeq" id="XP_064666462.1">
    <property type="nucleotide sequence ID" value="XM_064817046.1"/>
</dbReference>
<keyword evidence="2" id="KW-0596">Phosphopantetheine</keyword>
<keyword evidence="6" id="KW-0511">Multifunctional enzyme</keyword>
<dbReference type="CDD" id="cd02440">
    <property type="entry name" value="AdoMet_MTases"/>
    <property type="match status" value="1"/>
</dbReference>
<feature type="domain" description="Carrier" evidence="9">
    <location>
        <begin position="1600"/>
        <end position="1677"/>
    </location>
</feature>
<dbReference type="Pfam" id="PF14765">
    <property type="entry name" value="PS-DH"/>
    <property type="match status" value="1"/>
</dbReference>
<evidence type="ECO:0000256" key="4">
    <source>
        <dbReference type="ARBA" id="ARBA00022603"/>
    </source>
</evidence>
<dbReference type="Gene3D" id="3.40.47.10">
    <property type="match status" value="1"/>
</dbReference>
<feature type="region of interest" description="Disordered" evidence="8">
    <location>
        <begin position="1534"/>
        <end position="1604"/>
    </location>
</feature>
<dbReference type="SMART" id="SM00825">
    <property type="entry name" value="PKS_KS"/>
    <property type="match status" value="1"/>
</dbReference>
<dbReference type="Pfam" id="PF16073">
    <property type="entry name" value="SAT"/>
    <property type="match status" value="1"/>
</dbReference>